<feature type="modified residue" description="4-aspartylphosphate" evidence="8">
    <location>
        <position position="121"/>
    </location>
</feature>
<comment type="subcellular location">
    <subcellularLocation>
        <location evidence="1">Nucleus</location>
    </subcellularLocation>
</comment>
<evidence type="ECO:0000256" key="2">
    <source>
        <dbReference type="ARBA" id="ARBA00022553"/>
    </source>
</evidence>
<dbReference type="InterPro" id="IPR011006">
    <property type="entry name" value="CheY-like_superfamily"/>
</dbReference>
<keyword evidence="7" id="KW-0539">Nucleus</keyword>
<feature type="compositionally biased region" description="Basic and acidic residues" evidence="9">
    <location>
        <begin position="193"/>
        <end position="205"/>
    </location>
</feature>
<dbReference type="Proteomes" id="UP000233551">
    <property type="component" value="Unassembled WGS sequence"/>
</dbReference>
<dbReference type="SUPFAM" id="SSF46689">
    <property type="entry name" value="Homeodomain-like"/>
    <property type="match status" value="1"/>
</dbReference>
<keyword evidence="4" id="KW-0805">Transcription regulation</keyword>
<evidence type="ECO:0000256" key="7">
    <source>
        <dbReference type="ARBA" id="ARBA00023242"/>
    </source>
</evidence>
<evidence type="ECO:0000313" key="13">
    <source>
        <dbReference type="Proteomes" id="UP000233551"/>
    </source>
</evidence>
<dbReference type="PROSITE" id="PS51294">
    <property type="entry name" value="HTH_MYB"/>
    <property type="match status" value="1"/>
</dbReference>
<keyword evidence="5" id="KW-0010">Activator</keyword>
<evidence type="ECO:0000256" key="5">
    <source>
        <dbReference type="ARBA" id="ARBA00023159"/>
    </source>
</evidence>
<keyword evidence="2 8" id="KW-0597">Phosphoprotein</keyword>
<dbReference type="CDD" id="cd17584">
    <property type="entry name" value="REC_typeB_ARR-like"/>
    <property type="match status" value="1"/>
</dbReference>
<dbReference type="FunFam" id="1.10.10.60:FF:000007">
    <property type="entry name" value="Two-component response regulator"/>
    <property type="match status" value="1"/>
</dbReference>
<name>A0A2I0IGH3_PUNGR</name>
<dbReference type="InterPro" id="IPR006447">
    <property type="entry name" value="Myb_dom_plants"/>
</dbReference>
<feature type="domain" description="Response regulatory" evidence="10">
    <location>
        <begin position="13"/>
        <end position="186"/>
    </location>
</feature>
<evidence type="ECO:0000256" key="9">
    <source>
        <dbReference type="SAM" id="MobiDB-lite"/>
    </source>
</evidence>
<feature type="compositionally biased region" description="Basic and acidic residues" evidence="9">
    <location>
        <begin position="217"/>
        <end position="236"/>
    </location>
</feature>
<dbReference type="AlphaFoldDB" id="A0A2I0IGH3"/>
<dbReference type="PANTHER" id="PTHR43874">
    <property type="entry name" value="TWO-COMPONENT RESPONSE REGULATOR"/>
    <property type="match status" value="1"/>
</dbReference>
<dbReference type="EMBL" id="PGOL01003086">
    <property type="protein sequence ID" value="PKI43115.1"/>
    <property type="molecule type" value="Genomic_DNA"/>
</dbReference>
<organism evidence="12 13">
    <name type="scientific">Punica granatum</name>
    <name type="common">Pomegranate</name>
    <dbReference type="NCBI Taxonomy" id="22663"/>
    <lineage>
        <taxon>Eukaryota</taxon>
        <taxon>Viridiplantae</taxon>
        <taxon>Streptophyta</taxon>
        <taxon>Embryophyta</taxon>
        <taxon>Tracheophyta</taxon>
        <taxon>Spermatophyta</taxon>
        <taxon>Magnoliopsida</taxon>
        <taxon>eudicotyledons</taxon>
        <taxon>Gunneridae</taxon>
        <taxon>Pentapetalae</taxon>
        <taxon>rosids</taxon>
        <taxon>malvids</taxon>
        <taxon>Myrtales</taxon>
        <taxon>Lythraceae</taxon>
        <taxon>Punica</taxon>
    </lineage>
</organism>
<dbReference type="InterPro" id="IPR001789">
    <property type="entry name" value="Sig_transdc_resp-reg_receiver"/>
</dbReference>
<dbReference type="Gene3D" id="1.10.10.60">
    <property type="entry name" value="Homeodomain-like"/>
    <property type="match status" value="1"/>
</dbReference>
<proteinExistence type="predicted"/>
<evidence type="ECO:0000259" key="11">
    <source>
        <dbReference type="PROSITE" id="PS51294"/>
    </source>
</evidence>
<dbReference type="SMART" id="SM00448">
    <property type="entry name" value="REC"/>
    <property type="match status" value="1"/>
</dbReference>
<evidence type="ECO:0000256" key="8">
    <source>
        <dbReference type="PROSITE-ProRule" id="PRU00169"/>
    </source>
</evidence>
<dbReference type="Pfam" id="PF00072">
    <property type="entry name" value="Response_reg"/>
    <property type="match status" value="1"/>
</dbReference>
<dbReference type="InterPro" id="IPR017930">
    <property type="entry name" value="Myb_dom"/>
</dbReference>
<evidence type="ECO:0000313" key="12">
    <source>
        <dbReference type="EMBL" id="PKI43115.1"/>
    </source>
</evidence>
<dbReference type="NCBIfam" id="TIGR01557">
    <property type="entry name" value="myb_SHAQKYF"/>
    <property type="match status" value="1"/>
</dbReference>
<dbReference type="PROSITE" id="PS50110">
    <property type="entry name" value="RESPONSE_REGULATORY"/>
    <property type="match status" value="1"/>
</dbReference>
<keyword evidence="6" id="KW-0804">Transcription</keyword>
<dbReference type="GO" id="GO:0005634">
    <property type="term" value="C:nucleus"/>
    <property type="evidence" value="ECO:0007669"/>
    <property type="project" value="UniProtKB-SubCell"/>
</dbReference>
<reference evidence="12 13" key="1">
    <citation type="submission" date="2017-11" db="EMBL/GenBank/DDBJ databases">
        <title>De-novo sequencing of pomegranate (Punica granatum L.) genome.</title>
        <authorList>
            <person name="Akparov Z."/>
            <person name="Amiraslanov A."/>
            <person name="Hajiyeva S."/>
            <person name="Abbasov M."/>
            <person name="Kaur K."/>
            <person name="Hamwieh A."/>
            <person name="Solovyev V."/>
            <person name="Salamov A."/>
            <person name="Braich B."/>
            <person name="Kosarev P."/>
            <person name="Mahmoud A."/>
            <person name="Hajiyev E."/>
            <person name="Babayeva S."/>
            <person name="Izzatullayeva V."/>
            <person name="Mammadov A."/>
            <person name="Mammadov A."/>
            <person name="Sharifova S."/>
            <person name="Ojaghi J."/>
            <person name="Eynullazada K."/>
            <person name="Bayramov B."/>
            <person name="Abdulazimova A."/>
            <person name="Shahmuradov I."/>
        </authorList>
    </citation>
    <scope>NUCLEOTIDE SEQUENCE [LARGE SCALE GENOMIC DNA]</scope>
    <source>
        <strain evidence="13">cv. AG2017</strain>
        <tissue evidence="12">Leaf</tissue>
    </source>
</reference>
<dbReference type="SUPFAM" id="SSF52172">
    <property type="entry name" value="CheY-like"/>
    <property type="match status" value="1"/>
</dbReference>
<dbReference type="STRING" id="22663.A0A2I0IGH3"/>
<dbReference type="Pfam" id="PF00249">
    <property type="entry name" value="Myb_DNA-binding"/>
    <property type="match status" value="1"/>
</dbReference>
<feature type="region of interest" description="Disordered" evidence="9">
    <location>
        <begin position="193"/>
        <end position="239"/>
    </location>
</feature>
<keyword evidence="3" id="KW-0902">Two-component regulatory system</keyword>
<keyword evidence="13" id="KW-1185">Reference proteome</keyword>
<evidence type="ECO:0000256" key="4">
    <source>
        <dbReference type="ARBA" id="ARBA00023015"/>
    </source>
</evidence>
<protein>
    <submittedName>
        <fullName evidence="12">Uncharacterized protein</fullName>
    </submittedName>
</protein>
<evidence type="ECO:0000256" key="6">
    <source>
        <dbReference type="ARBA" id="ARBA00023163"/>
    </source>
</evidence>
<sequence>MDDTSAQFPVGMRVLAVDDNATCLKLLETLLQKCGYDGLLCLVTLLPLWALSICGWKASLGLLWLMGVIRKLRACRIALIMKMEENICAWMIQTVTTTSKAVTALKLLREKDSEFNLVISDVHNMPDMDGLKLLEFVGLELDLPVIMLSADDDHDVVMKGITHGACDYLVKPVRLEEVKNIYQHVLRRKKLNQENLKKSQTDHITEPSCGKVRRKRKDENEMRDDNVQKQDVDPSRTRKRTRLNWSQELHFKFIKAIDHLGIEKAVPKNILELMNDENITREHVASHLQKYRLSLKKARNLANEKVKAALQASANSSYAQTGLLSGTGTAHLQSLGGPRNLRGVALRPFTSSSVLAQSNNNQISYAQGLNNPMFGQGVHNSANFSIPYRPHDLGTSFGGLYFQPCITRNQAWSCQSPIRGVCNEVWSSAAQLTQNLPNPFPLIDFSNQASSSVLYNLQEDSLTFPLPAGGDLRKTHCQATQTNKISQGTLDFIEQPRAEFLLLPPPETDEVQRSVSESDTEPKEHVNYLEKLQETNFLASKSPSHGSLEDLVNSILKSVRKYNLYQVNV</sequence>
<accession>A0A2I0IGH3</accession>
<dbReference type="GO" id="GO:0009736">
    <property type="term" value="P:cytokinin-activated signaling pathway"/>
    <property type="evidence" value="ECO:0007669"/>
    <property type="project" value="InterPro"/>
</dbReference>
<dbReference type="PANTHER" id="PTHR43874:SF7">
    <property type="entry name" value="TWO-COMPONENT RESPONSE REGULATOR ARR10"/>
    <property type="match status" value="1"/>
</dbReference>
<dbReference type="GO" id="GO:0003677">
    <property type="term" value="F:DNA binding"/>
    <property type="evidence" value="ECO:0007669"/>
    <property type="project" value="InterPro"/>
</dbReference>
<evidence type="ECO:0000256" key="3">
    <source>
        <dbReference type="ARBA" id="ARBA00023012"/>
    </source>
</evidence>
<evidence type="ECO:0000259" key="10">
    <source>
        <dbReference type="PROSITE" id="PS50110"/>
    </source>
</evidence>
<dbReference type="GO" id="GO:0000160">
    <property type="term" value="P:phosphorelay signal transduction system"/>
    <property type="evidence" value="ECO:0007669"/>
    <property type="project" value="UniProtKB-KW"/>
</dbReference>
<gene>
    <name evidence="12" type="ORF">CRG98_036494</name>
</gene>
<dbReference type="InterPro" id="IPR009057">
    <property type="entry name" value="Homeodomain-like_sf"/>
</dbReference>
<dbReference type="InterPro" id="IPR045279">
    <property type="entry name" value="ARR-like"/>
</dbReference>
<dbReference type="InterPro" id="IPR001005">
    <property type="entry name" value="SANT/Myb"/>
</dbReference>
<dbReference type="Gene3D" id="3.40.50.2300">
    <property type="match status" value="1"/>
</dbReference>
<comment type="caution">
    <text evidence="12">The sequence shown here is derived from an EMBL/GenBank/DDBJ whole genome shotgun (WGS) entry which is preliminary data.</text>
</comment>
<feature type="domain" description="HTH myb-type" evidence="11">
    <location>
        <begin position="237"/>
        <end position="296"/>
    </location>
</feature>
<evidence type="ECO:0000256" key="1">
    <source>
        <dbReference type="ARBA" id="ARBA00004123"/>
    </source>
</evidence>